<accession>A0A9P5PEY2</accession>
<comment type="caution">
    <text evidence="1">The sequence shown here is derived from an EMBL/GenBank/DDBJ whole genome shotgun (WGS) entry which is preliminary data.</text>
</comment>
<sequence length="210" mass="23823">THLTNIEDATSRFPSRAAFKIPQVNPETDEIDHWTDITFRQLLLDIELLARYWFHVLKESSGIPQRSVIALCLGGYKYLDIVHLYAISRAGYIPLLINIFPNADYSVIQGRLNRPIPVLLFMSRYITIPSVIYLRSPALLLSLLSIRIAIHSPIYLMSQDLTSQSFTRPVGPPLESPRLFPSTTPGWIVMFVKITKALTDSGKVDIGSWR</sequence>
<feature type="non-terminal residue" evidence="1">
    <location>
        <position position="1"/>
    </location>
</feature>
<name>A0A9P5PEY2_9AGAR</name>
<evidence type="ECO:0000313" key="1">
    <source>
        <dbReference type="EMBL" id="KAF9064026.1"/>
    </source>
</evidence>
<protein>
    <submittedName>
        <fullName evidence="1">Uncharacterized protein</fullName>
    </submittedName>
</protein>
<keyword evidence="2" id="KW-1185">Reference proteome</keyword>
<proteinExistence type="predicted"/>
<dbReference type="AlphaFoldDB" id="A0A9P5PEY2"/>
<gene>
    <name evidence="1" type="ORF">BDP27DRAFT_1474805</name>
</gene>
<evidence type="ECO:0000313" key="2">
    <source>
        <dbReference type="Proteomes" id="UP000772434"/>
    </source>
</evidence>
<reference evidence="1" key="1">
    <citation type="submission" date="2020-11" db="EMBL/GenBank/DDBJ databases">
        <authorList>
            <consortium name="DOE Joint Genome Institute"/>
            <person name="Ahrendt S."/>
            <person name="Riley R."/>
            <person name="Andreopoulos W."/>
            <person name="Labutti K."/>
            <person name="Pangilinan J."/>
            <person name="Ruiz-Duenas F.J."/>
            <person name="Barrasa J.M."/>
            <person name="Sanchez-Garcia M."/>
            <person name="Camarero S."/>
            <person name="Miyauchi S."/>
            <person name="Serrano A."/>
            <person name="Linde D."/>
            <person name="Babiker R."/>
            <person name="Drula E."/>
            <person name="Ayuso-Fernandez I."/>
            <person name="Pacheco R."/>
            <person name="Padilla G."/>
            <person name="Ferreira P."/>
            <person name="Barriuso J."/>
            <person name="Kellner H."/>
            <person name="Castanera R."/>
            <person name="Alfaro M."/>
            <person name="Ramirez L."/>
            <person name="Pisabarro A.G."/>
            <person name="Kuo A."/>
            <person name="Tritt A."/>
            <person name="Lipzen A."/>
            <person name="He G."/>
            <person name="Yan M."/>
            <person name="Ng V."/>
            <person name="Cullen D."/>
            <person name="Martin F."/>
            <person name="Rosso M.-N."/>
            <person name="Henrissat B."/>
            <person name="Hibbett D."/>
            <person name="Martinez A.T."/>
            <person name="Grigoriev I.V."/>
        </authorList>
    </citation>
    <scope>NUCLEOTIDE SEQUENCE</scope>
    <source>
        <strain evidence="1">AH 40177</strain>
    </source>
</reference>
<dbReference type="Proteomes" id="UP000772434">
    <property type="component" value="Unassembled WGS sequence"/>
</dbReference>
<dbReference type="OrthoDB" id="3045156at2759"/>
<organism evidence="1 2">
    <name type="scientific">Rhodocollybia butyracea</name>
    <dbReference type="NCBI Taxonomy" id="206335"/>
    <lineage>
        <taxon>Eukaryota</taxon>
        <taxon>Fungi</taxon>
        <taxon>Dikarya</taxon>
        <taxon>Basidiomycota</taxon>
        <taxon>Agaricomycotina</taxon>
        <taxon>Agaricomycetes</taxon>
        <taxon>Agaricomycetidae</taxon>
        <taxon>Agaricales</taxon>
        <taxon>Marasmiineae</taxon>
        <taxon>Omphalotaceae</taxon>
        <taxon>Rhodocollybia</taxon>
    </lineage>
</organism>
<dbReference type="EMBL" id="JADNRY010000132">
    <property type="protein sequence ID" value="KAF9064026.1"/>
    <property type="molecule type" value="Genomic_DNA"/>
</dbReference>